<reference evidence="5 7" key="1">
    <citation type="submission" date="2012-10" db="EMBL/GenBank/DDBJ databases">
        <title>Genome assembly of Amycolatopsis azurea DSM 43854.</title>
        <authorList>
            <person name="Khatri I."/>
            <person name="Kaur I."/>
            <person name="Subramanian S."/>
            <person name="Mayilraj S."/>
        </authorList>
    </citation>
    <scope>NUCLEOTIDE SEQUENCE [LARGE SCALE GENOMIC DNA]</scope>
    <source>
        <strain evidence="5 7">DSM 43854</strain>
    </source>
</reference>
<dbReference type="PATRIC" id="fig|1238180.3.peg.748"/>
<dbReference type="RefSeq" id="WP_005151087.1">
    <property type="nucleotide sequence ID" value="NZ_ANMG01000004.1"/>
</dbReference>
<dbReference type="InterPro" id="IPR038332">
    <property type="entry name" value="PPE_sf"/>
</dbReference>
<evidence type="ECO:0000313" key="5">
    <source>
        <dbReference type="EMBL" id="EMD29437.1"/>
    </source>
</evidence>
<dbReference type="Pfam" id="PF25023">
    <property type="entry name" value="TEN_YD-shell"/>
    <property type="match status" value="2"/>
</dbReference>
<dbReference type="InterPro" id="IPR050708">
    <property type="entry name" value="T6SS_VgrG/RHS"/>
</dbReference>
<dbReference type="InterPro" id="IPR022385">
    <property type="entry name" value="Rhs_assc_core"/>
</dbReference>
<dbReference type="PANTHER" id="PTHR32305:SF15">
    <property type="entry name" value="PROTEIN RHSA-RELATED"/>
    <property type="match status" value="1"/>
</dbReference>
<dbReference type="InterPro" id="IPR036689">
    <property type="entry name" value="ESAT-6-like_sf"/>
</dbReference>
<dbReference type="NCBIfam" id="TIGR03696">
    <property type="entry name" value="Rhs_assc_core"/>
    <property type="match status" value="1"/>
</dbReference>
<organism evidence="5 7">
    <name type="scientific">Amycolatopsis azurea DSM 43854</name>
    <dbReference type="NCBI Taxonomy" id="1238180"/>
    <lineage>
        <taxon>Bacteria</taxon>
        <taxon>Bacillati</taxon>
        <taxon>Actinomycetota</taxon>
        <taxon>Actinomycetes</taxon>
        <taxon>Pseudonocardiales</taxon>
        <taxon>Pseudonocardiaceae</taxon>
        <taxon>Amycolatopsis</taxon>
    </lineage>
</organism>
<dbReference type="Pfam" id="PF05593">
    <property type="entry name" value="RHS_repeat"/>
    <property type="match status" value="5"/>
</dbReference>
<dbReference type="Pfam" id="PF20148">
    <property type="entry name" value="DUF6531"/>
    <property type="match status" value="1"/>
</dbReference>
<dbReference type="Gene3D" id="2.180.10.10">
    <property type="entry name" value="RHS repeat-associated core"/>
    <property type="match status" value="3"/>
</dbReference>
<feature type="domain" description="Teneurin-like YD-shell" evidence="4">
    <location>
        <begin position="1229"/>
        <end position="1308"/>
    </location>
</feature>
<feature type="compositionally biased region" description="Low complexity" evidence="2">
    <location>
        <begin position="272"/>
        <end position="297"/>
    </location>
</feature>
<dbReference type="Proteomes" id="UP000188551">
    <property type="component" value="Unassembled WGS sequence"/>
</dbReference>
<dbReference type="OrthoDB" id="4981820at2"/>
<dbReference type="InterPro" id="IPR031325">
    <property type="entry name" value="RHS_repeat"/>
</dbReference>
<dbReference type="InterPro" id="IPR056823">
    <property type="entry name" value="TEN-like_YD-shell"/>
</dbReference>
<dbReference type="EMBL" id="MUXN01000024">
    <property type="protein sequence ID" value="OOC02781.1"/>
    <property type="molecule type" value="Genomic_DNA"/>
</dbReference>
<feature type="region of interest" description="Disordered" evidence="2">
    <location>
        <begin position="253"/>
        <end position="338"/>
    </location>
</feature>
<feature type="domain" description="DUF6531" evidence="3">
    <location>
        <begin position="336"/>
        <end position="408"/>
    </location>
</feature>
<dbReference type="PRINTS" id="PR00394">
    <property type="entry name" value="RHSPROTEIN"/>
</dbReference>
<evidence type="ECO:0000313" key="6">
    <source>
        <dbReference type="EMBL" id="OOC02781.1"/>
    </source>
</evidence>
<proteinExistence type="predicted"/>
<evidence type="ECO:0000256" key="1">
    <source>
        <dbReference type="ARBA" id="ARBA00022737"/>
    </source>
</evidence>
<feature type="compositionally biased region" description="Gly residues" evidence="2">
    <location>
        <begin position="298"/>
        <end position="308"/>
    </location>
</feature>
<dbReference type="Gene3D" id="1.20.1260.20">
    <property type="entry name" value="PPE superfamily"/>
    <property type="match status" value="1"/>
</dbReference>
<dbReference type="SUPFAM" id="SSF140453">
    <property type="entry name" value="EsxAB dimer-like"/>
    <property type="match status" value="1"/>
</dbReference>
<gene>
    <name evidence="6" type="ORF">B0293_32090</name>
    <name evidence="5" type="ORF">C791_4286</name>
</gene>
<dbReference type="EMBL" id="ANMG01000004">
    <property type="protein sequence ID" value="EMD29437.1"/>
    <property type="molecule type" value="Genomic_DNA"/>
</dbReference>
<feature type="region of interest" description="Disordered" evidence="2">
    <location>
        <begin position="1377"/>
        <end position="1406"/>
    </location>
</feature>
<reference evidence="6 8" key="2">
    <citation type="submission" date="2017-02" db="EMBL/GenBank/DDBJ databases">
        <title>Amycolatopsis azurea DSM 43854 draft genome.</title>
        <authorList>
            <person name="Mayilraj S."/>
        </authorList>
    </citation>
    <scope>NUCLEOTIDE SEQUENCE [LARGE SCALE GENOMIC DNA]</scope>
    <source>
        <strain evidence="6 8">DSM 43854</strain>
    </source>
</reference>
<name>M2QTV9_9PSEU</name>
<dbReference type="PANTHER" id="PTHR32305">
    <property type="match status" value="1"/>
</dbReference>
<sequence length="1469" mass="160053">MTAGGNPLVAQARSQTTGVTGIGIAESAVDLANGVSDGSWVEAGLGAVGVGLEVLSLVVDPIGTLASYGVSWLIEHVQPLKEALDWLAGDPPVIQSFSETWANVAGEVNAIAGDLTTEVNNGTAGWQGEGADAYRGATAEQADALAGAASLADGISAGVMIMGTVVAAVREFVRDLVAELVGKLITWALEAAATLGFATPAIAVQATTAIAKTVSKIADFIRKLVKTIGNVTPKIRKIIDKLGEIIEKLSKMLRRGGKPDGGTTPSAAKGGPPKTDTPKSPDSSPDTTPSSADTTPDGGTGTPDGGKPGSNDPSVKGNSSDPNTASRERQCVPGSGEPVDVATGQMYLGEVDVSLPGALPLTVERMHYSEYRAGRLFGASWASTLDQRIEFEDDGAYFAGPAGERLIYPLPARDGSPVFPVVGPRRPLAWSPEGWRIETTPGTFTTFTPTEPVARLASISDHNGHRIDIDYDDAGLPQLIRHSGGYRVHVDTEAGLVTELRAADVTLVKYRYNERRQLTEVINSSDLPMRFDYDADGRIVRWEDRNGQWYGYTYDERGRVVSASGSGGAIAGNWAYDDGGRITVYTDSLGQRWEYHRNEREQVVREVTPLGGVVLSEWNRYHQLLSRTDALGNTMRWEYDARGDVVAVERPDGARQSATYDEHGNAIRLVDAEGAVWEQRFDTRGNLVEAIDPTGARESYTRDERGNLSTITDAAGAVRRIVTNAAGLAIATTEHDGATTRYERDLLGRVVAVTDPMGGITRFGWTVEGRPLWRTEPDGTTDRWDYDGEGNEVGHTDALGATSRATMTHFDRVATEFRPDGSSLHYEYDSEMRLVAVTDGRGLVWRYTYDVDGNLVREKDFNGAEIHYRYDAAGRLVERVNAEGQTIRFTRDPMGRVVERDADGERTSLRYDAQGRLTWARNTDTELSVEYDAVGRVLRETVNGRTLRSTFDAAGRRTSRQTPSGAVSTWDYAMTGPPRALHTAGHTLHFGYDRAGRETDRRSGGLTMTQTWDSGHRLRTQAVTTSGGRPGLVQRRSYSYRADGALRSVVDQLAGAREFYLDPGGRVTTVRGPGWSERYAYDASGALAEAEVPAEEGSPRILCRYDRQGRVLLRQRKKLSGKPATWHYTWNAEDRLTAVVTPDGTMWRYRYDPLGRRIAKEKLSEDRQEVRERTDFHWDGTSLAEQATSRAGEPAVRVTHWDYQPGTDIPVTQSEHSTLGAGSQEWVDERFYSIVTDLVGSPTELLDANGEIAWRRQSTIWGRALAGVTSTAHTPLRFPGQYEDAETGLHYNVLRYYDPEQGRYTSPDPLGLLGGPNPHGYVPNPLQWTDALALTPSRGQTCPWAPTYRDHQRDLAGIPQDGHHIIQDAAVRDLPGYNRNDAPSIALGSPSSRREGPDSTEHGRATAVQVPKEGRGTYGAERDVAYRALLAAGKSPTEAAAEIARADLYFMGQLGVTLDTPTRIPGTRR</sequence>
<keyword evidence="8" id="KW-1185">Reference proteome</keyword>
<comment type="caution">
    <text evidence="5">The sequence shown here is derived from an EMBL/GenBank/DDBJ whole genome shotgun (WGS) entry which is preliminary data.</text>
</comment>
<evidence type="ECO:0000259" key="4">
    <source>
        <dbReference type="Pfam" id="PF25023"/>
    </source>
</evidence>
<dbReference type="InterPro" id="IPR006530">
    <property type="entry name" value="YD"/>
</dbReference>
<dbReference type="Proteomes" id="UP000014137">
    <property type="component" value="Unassembled WGS sequence"/>
</dbReference>
<dbReference type="SUPFAM" id="SSF63829">
    <property type="entry name" value="Calcium-dependent phosphotriesterase"/>
    <property type="match status" value="1"/>
</dbReference>
<dbReference type="InterPro" id="IPR045351">
    <property type="entry name" value="DUF6531"/>
</dbReference>
<accession>M2QTV9</accession>
<evidence type="ECO:0000259" key="3">
    <source>
        <dbReference type="Pfam" id="PF20148"/>
    </source>
</evidence>
<protein>
    <submittedName>
        <fullName evidence="6">Type IV secretion protein Rhs</fullName>
    </submittedName>
</protein>
<keyword evidence="1" id="KW-0677">Repeat</keyword>
<feature type="compositionally biased region" description="Polar residues" evidence="2">
    <location>
        <begin position="311"/>
        <end position="325"/>
    </location>
</feature>
<evidence type="ECO:0000256" key="2">
    <source>
        <dbReference type="SAM" id="MobiDB-lite"/>
    </source>
</evidence>
<dbReference type="NCBIfam" id="TIGR01643">
    <property type="entry name" value="YD_repeat_2x"/>
    <property type="match status" value="11"/>
</dbReference>
<feature type="domain" description="Teneurin-like YD-shell" evidence="4">
    <location>
        <begin position="511"/>
        <end position="713"/>
    </location>
</feature>
<feature type="compositionally biased region" description="Basic and acidic residues" evidence="2">
    <location>
        <begin position="1392"/>
        <end position="1404"/>
    </location>
</feature>
<evidence type="ECO:0000313" key="7">
    <source>
        <dbReference type="Proteomes" id="UP000014137"/>
    </source>
</evidence>
<evidence type="ECO:0000313" key="8">
    <source>
        <dbReference type="Proteomes" id="UP000188551"/>
    </source>
</evidence>